<keyword evidence="8 13" id="KW-0472">Membrane</keyword>
<keyword evidence="10" id="KW-0325">Glycoprotein</keyword>
<dbReference type="InterPro" id="IPR019594">
    <property type="entry name" value="Glu/Gly-bd"/>
</dbReference>
<dbReference type="Gene3D" id="3.40.190.10">
    <property type="entry name" value="Periplasmic binding protein-like II"/>
    <property type="match status" value="1"/>
</dbReference>
<keyword evidence="12" id="KW-0407">Ion channel</keyword>
<keyword evidence="9 16" id="KW-0675">Receptor</keyword>
<keyword evidence="17" id="KW-1185">Reference proteome</keyword>
<keyword evidence="5 13" id="KW-0812">Transmembrane</keyword>
<evidence type="ECO:0000313" key="16">
    <source>
        <dbReference type="EMBL" id="KAG7165808.1"/>
    </source>
</evidence>
<sequence length="443" mass="48989">MTAGATDITAATTGMTADPTNSSPCLKICGVLNYPHLDVDNTTIPYTMRGSIIKVLDIVTTKLNMCYEWVLPDLLSSGYKLPNGSWDGAMGLLTRQKCEMIGTAVPVNHVRFQAADFSTPLYMEYIVIAHQRPVIAADLAGFVRPFTTFIWLFILLTMIAVGVVIFFIEWEESLLYPQQSDSESDGGKSYGSVGPLTVAWTSCLWTLGAAIAHSSTWSPQRDSVRVLSGLWLLMSVILGIVYRCNLKAMLIMPKITYPFNSLEELMQTDIPVYIPEGNLIHQFVIFAPPGSLLHKINDRLITHFDEPRAVRDTSGGIQAAITTNSIMAHILHTLFSMTNSCPMYIASEPVFTAVSTGFAYAKGSPLRETFDPILRRLVEFGIVQHAYDNAVRNGTVCFKPESFTRPNNSLRPLELGDFYGVFAVYAGGEEPLSPVAKDYDLYY</sequence>
<evidence type="ECO:0000259" key="15">
    <source>
        <dbReference type="Pfam" id="PF10613"/>
    </source>
</evidence>
<keyword evidence="3" id="KW-0813">Transport</keyword>
<gene>
    <name evidence="16" type="primary">Grin1-L8</name>
    <name evidence="16" type="ORF">Hamer_G024532</name>
</gene>
<evidence type="ECO:0000256" key="4">
    <source>
        <dbReference type="ARBA" id="ARBA00022475"/>
    </source>
</evidence>
<evidence type="ECO:0000313" key="17">
    <source>
        <dbReference type="Proteomes" id="UP000747542"/>
    </source>
</evidence>
<keyword evidence="11" id="KW-1071">Ligand-gated ion channel</keyword>
<dbReference type="Proteomes" id="UP000747542">
    <property type="component" value="Unassembled WGS sequence"/>
</dbReference>
<dbReference type="Pfam" id="PF00060">
    <property type="entry name" value="Lig_chan"/>
    <property type="match status" value="1"/>
</dbReference>
<dbReference type="InterPro" id="IPR001320">
    <property type="entry name" value="Iontro_rcpt_C"/>
</dbReference>
<evidence type="ECO:0000256" key="9">
    <source>
        <dbReference type="ARBA" id="ARBA00023170"/>
    </source>
</evidence>
<dbReference type="SUPFAM" id="SSF53850">
    <property type="entry name" value="Periplasmic binding protein-like II"/>
    <property type="match status" value="1"/>
</dbReference>
<dbReference type="PANTHER" id="PTHR42643:SF24">
    <property type="entry name" value="IONOTROPIC RECEPTOR 60A"/>
    <property type="match status" value="1"/>
</dbReference>
<organism evidence="16 17">
    <name type="scientific">Homarus americanus</name>
    <name type="common">American lobster</name>
    <dbReference type="NCBI Taxonomy" id="6706"/>
    <lineage>
        <taxon>Eukaryota</taxon>
        <taxon>Metazoa</taxon>
        <taxon>Ecdysozoa</taxon>
        <taxon>Arthropoda</taxon>
        <taxon>Crustacea</taxon>
        <taxon>Multicrustacea</taxon>
        <taxon>Malacostraca</taxon>
        <taxon>Eumalacostraca</taxon>
        <taxon>Eucarida</taxon>
        <taxon>Decapoda</taxon>
        <taxon>Pleocyemata</taxon>
        <taxon>Astacidea</taxon>
        <taxon>Nephropoidea</taxon>
        <taxon>Nephropidae</taxon>
        <taxon>Homarus</taxon>
    </lineage>
</organism>
<evidence type="ECO:0000256" key="6">
    <source>
        <dbReference type="ARBA" id="ARBA00022989"/>
    </source>
</evidence>
<evidence type="ECO:0000256" key="12">
    <source>
        <dbReference type="ARBA" id="ARBA00023303"/>
    </source>
</evidence>
<evidence type="ECO:0000259" key="14">
    <source>
        <dbReference type="Pfam" id="PF00060"/>
    </source>
</evidence>
<dbReference type="GO" id="GO:0050906">
    <property type="term" value="P:detection of stimulus involved in sensory perception"/>
    <property type="evidence" value="ECO:0007669"/>
    <property type="project" value="UniProtKB-ARBA"/>
</dbReference>
<evidence type="ECO:0000256" key="13">
    <source>
        <dbReference type="SAM" id="Phobius"/>
    </source>
</evidence>
<evidence type="ECO:0000256" key="10">
    <source>
        <dbReference type="ARBA" id="ARBA00023180"/>
    </source>
</evidence>
<comment type="caution">
    <text evidence="16">The sequence shown here is derived from an EMBL/GenBank/DDBJ whole genome shotgun (WGS) entry which is preliminary data.</text>
</comment>
<evidence type="ECO:0000256" key="11">
    <source>
        <dbReference type="ARBA" id="ARBA00023286"/>
    </source>
</evidence>
<dbReference type="Gene3D" id="1.10.287.70">
    <property type="match status" value="1"/>
</dbReference>
<feature type="transmembrane region" description="Helical" evidence="13">
    <location>
        <begin position="224"/>
        <end position="242"/>
    </location>
</feature>
<name>A0A8J5K3C3_HOMAM</name>
<dbReference type="Pfam" id="PF10613">
    <property type="entry name" value="Lig_chan-Glu_bd"/>
    <property type="match status" value="1"/>
</dbReference>
<comment type="subcellular location">
    <subcellularLocation>
        <location evidence="1">Cell membrane</location>
        <topology evidence="1">Multi-pass membrane protein</topology>
    </subcellularLocation>
</comment>
<keyword evidence="6 13" id="KW-1133">Transmembrane helix</keyword>
<keyword evidence="7" id="KW-0406">Ion transport</keyword>
<dbReference type="PANTHER" id="PTHR42643">
    <property type="entry name" value="IONOTROPIC RECEPTOR 20A-RELATED"/>
    <property type="match status" value="1"/>
</dbReference>
<dbReference type="InterPro" id="IPR052192">
    <property type="entry name" value="Insect_Ionotropic_Sensory_Rcpt"/>
</dbReference>
<proteinExistence type="inferred from homology"/>
<dbReference type="GO" id="GO:0015276">
    <property type="term" value="F:ligand-gated monoatomic ion channel activity"/>
    <property type="evidence" value="ECO:0007669"/>
    <property type="project" value="InterPro"/>
</dbReference>
<reference evidence="16" key="1">
    <citation type="journal article" date="2021" name="Sci. Adv.">
        <title>The American lobster genome reveals insights on longevity, neural, and immune adaptations.</title>
        <authorList>
            <person name="Polinski J.M."/>
            <person name="Zimin A.V."/>
            <person name="Clark K.F."/>
            <person name="Kohn A.B."/>
            <person name="Sadowski N."/>
            <person name="Timp W."/>
            <person name="Ptitsyn A."/>
            <person name="Khanna P."/>
            <person name="Romanova D.Y."/>
            <person name="Williams P."/>
            <person name="Greenwood S.J."/>
            <person name="Moroz L.L."/>
            <person name="Walt D.R."/>
            <person name="Bodnar A.G."/>
        </authorList>
    </citation>
    <scope>NUCLEOTIDE SEQUENCE</scope>
    <source>
        <strain evidence="16">GMGI-L3</strain>
    </source>
</reference>
<feature type="transmembrane region" description="Helical" evidence="13">
    <location>
        <begin position="190"/>
        <end position="212"/>
    </location>
</feature>
<evidence type="ECO:0000256" key="8">
    <source>
        <dbReference type="ARBA" id="ARBA00023136"/>
    </source>
</evidence>
<evidence type="ECO:0000256" key="2">
    <source>
        <dbReference type="ARBA" id="ARBA00008685"/>
    </source>
</evidence>
<feature type="domain" description="Ionotropic glutamate receptor C-terminal" evidence="14">
    <location>
        <begin position="150"/>
        <end position="428"/>
    </location>
</feature>
<dbReference type="AlphaFoldDB" id="A0A8J5K3C3"/>
<evidence type="ECO:0000256" key="3">
    <source>
        <dbReference type="ARBA" id="ARBA00022448"/>
    </source>
</evidence>
<comment type="similarity">
    <text evidence="2">Belongs to the glutamate-gated ion channel (TC 1.A.10.1) family.</text>
</comment>
<evidence type="ECO:0000256" key="5">
    <source>
        <dbReference type="ARBA" id="ARBA00022692"/>
    </source>
</evidence>
<keyword evidence="4" id="KW-1003">Cell membrane</keyword>
<accession>A0A8J5K3C3</accession>
<feature type="domain" description="Ionotropic glutamate receptor L-glutamate and glycine-binding" evidence="15">
    <location>
        <begin position="41"/>
        <end position="131"/>
    </location>
</feature>
<evidence type="ECO:0000256" key="1">
    <source>
        <dbReference type="ARBA" id="ARBA00004651"/>
    </source>
</evidence>
<feature type="transmembrane region" description="Helical" evidence="13">
    <location>
        <begin position="149"/>
        <end position="170"/>
    </location>
</feature>
<feature type="non-terminal residue" evidence="16">
    <location>
        <position position="1"/>
    </location>
</feature>
<dbReference type="EMBL" id="JAHLQT010023447">
    <property type="protein sequence ID" value="KAG7165808.1"/>
    <property type="molecule type" value="Genomic_DNA"/>
</dbReference>
<evidence type="ECO:0000256" key="7">
    <source>
        <dbReference type="ARBA" id="ARBA00023065"/>
    </source>
</evidence>
<dbReference type="GO" id="GO:0005886">
    <property type="term" value="C:plasma membrane"/>
    <property type="evidence" value="ECO:0007669"/>
    <property type="project" value="UniProtKB-SubCell"/>
</dbReference>
<protein>
    <submittedName>
        <fullName evidence="16">Glutamate receptor ionotropic, NMDA 1-like 8</fullName>
    </submittedName>
</protein>